<dbReference type="Pfam" id="PF04240">
    <property type="entry name" value="Caroten_synth"/>
    <property type="match status" value="1"/>
</dbReference>
<name>A0ABU7JNB5_9NOCA</name>
<dbReference type="PANTHER" id="PTHR39419:SF1">
    <property type="entry name" value="SLL0814 PROTEIN"/>
    <property type="match status" value="1"/>
</dbReference>
<keyword evidence="3" id="KW-1185">Reference proteome</keyword>
<dbReference type="PANTHER" id="PTHR39419">
    <property type="entry name" value="SLL0814 PROTEIN"/>
    <property type="match status" value="1"/>
</dbReference>
<gene>
    <name evidence="2" type="ORF">Q8814_05255</name>
</gene>
<feature type="transmembrane region" description="Helical" evidence="1">
    <location>
        <begin position="60"/>
        <end position="78"/>
    </location>
</feature>
<dbReference type="InterPro" id="IPR007354">
    <property type="entry name" value="CruF-like"/>
</dbReference>
<dbReference type="Proteomes" id="UP001331936">
    <property type="component" value="Unassembled WGS sequence"/>
</dbReference>
<feature type="transmembrane region" description="Helical" evidence="1">
    <location>
        <begin position="35"/>
        <end position="53"/>
    </location>
</feature>
<feature type="transmembrane region" description="Helical" evidence="1">
    <location>
        <begin position="231"/>
        <end position="255"/>
    </location>
</feature>
<proteinExistence type="predicted"/>
<keyword evidence="1" id="KW-1133">Transmembrane helix</keyword>
<accession>A0ABU7JNB5</accession>
<evidence type="ECO:0000256" key="1">
    <source>
        <dbReference type="SAM" id="Phobius"/>
    </source>
</evidence>
<feature type="transmembrane region" description="Helical" evidence="1">
    <location>
        <begin position="175"/>
        <end position="193"/>
    </location>
</feature>
<evidence type="ECO:0000313" key="3">
    <source>
        <dbReference type="Proteomes" id="UP001331936"/>
    </source>
</evidence>
<keyword evidence="1" id="KW-0812">Transmembrane</keyword>
<keyword evidence="1" id="KW-0472">Membrane</keyword>
<dbReference type="EMBL" id="JAUZMZ010000018">
    <property type="protein sequence ID" value="MEE2031526.1"/>
    <property type="molecule type" value="Genomic_DNA"/>
</dbReference>
<dbReference type="RefSeq" id="WP_330150964.1">
    <property type="nucleotide sequence ID" value="NZ_JAUZMZ010000018.1"/>
</dbReference>
<feature type="transmembrane region" description="Helical" evidence="1">
    <location>
        <begin position="205"/>
        <end position="225"/>
    </location>
</feature>
<sequence>MTTRGSAALPWILLAGAIAAQIAYPLTDGAARDRVTVAVVVLLAATCLVHATLHRGARWAAALFGITAGVGYASEVLGTSTGYPYGCYAYAVDRLGPSVFDVPLVVPLAWTAGMYPIWCVASRIFPRPAARLAAVTVAMVGWDLYLDPQMVADGQWTWCHGGGLPGIEHIPLTNYAGWTVVAAMMALALYAVDRRAGALSPRGDAVPTVLFLWTWLGSALAHSVFLDAPELRWSALYGAVVMGTLGVPLLGKWAVRRQREARRRRAASGRVV</sequence>
<reference evidence="2 3" key="1">
    <citation type="submission" date="2023-08" db="EMBL/GenBank/DDBJ databases">
        <authorList>
            <person name="Girao M."/>
            <person name="Carvalho M.F."/>
        </authorList>
    </citation>
    <scope>NUCLEOTIDE SEQUENCE [LARGE SCALE GENOMIC DNA]</scope>
    <source>
        <strain evidence="2 3">CC-R104</strain>
    </source>
</reference>
<feature type="transmembrane region" description="Helical" evidence="1">
    <location>
        <begin position="129"/>
        <end position="146"/>
    </location>
</feature>
<comment type="caution">
    <text evidence="2">The sequence shown here is derived from an EMBL/GenBank/DDBJ whole genome shotgun (WGS) entry which is preliminary data.</text>
</comment>
<evidence type="ECO:0000313" key="2">
    <source>
        <dbReference type="EMBL" id="MEE2031526.1"/>
    </source>
</evidence>
<protein>
    <submittedName>
        <fullName evidence="2">Carotenoid biosynthesis protein</fullName>
    </submittedName>
</protein>
<feature type="transmembrane region" description="Helical" evidence="1">
    <location>
        <begin position="98"/>
        <end position="117"/>
    </location>
</feature>
<organism evidence="2 3">
    <name type="scientific">Rhodococcus chondri</name>
    <dbReference type="NCBI Taxonomy" id="3065941"/>
    <lineage>
        <taxon>Bacteria</taxon>
        <taxon>Bacillati</taxon>
        <taxon>Actinomycetota</taxon>
        <taxon>Actinomycetes</taxon>
        <taxon>Mycobacteriales</taxon>
        <taxon>Nocardiaceae</taxon>
        <taxon>Rhodococcus</taxon>
    </lineage>
</organism>